<dbReference type="InterPro" id="IPR006153">
    <property type="entry name" value="Cation/H_exchanger_TM"/>
</dbReference>
<evidence type="ECO:0000256" key="8">
    <source>
        <dbReference type="ARBA" id="ARBA00023136"/>
    </source>
</evidence>
<feature type="transmembrane region" description="Helical" evidence="10">
    <location>
        <begin position="61"/>
        <end position="80"/>
    </location>
</feature>
<evidence type="ECO:0000256" key="4">
    <source>
        <dbReference type="ARBA" id="ARBA00022475"/>
    </source>
</evidence>
<feature type="transmembrane region" description="Helical" evidence="10">
    <location>
        <begin position="31"/>
        <end position="49"/>
    </location>
</feature>
<evidence type="ECO:0000256" key="5">
    <source>
        <dbReference type="ARBA" id="ARBA00022692"/>
    </source>
</evidence>
<evidence type="ECO:0000259" key="11">
    <source>
        <dbReference type="Pfam" id="PF00999"/>
    </source>
</evidence>
<evidence type="ECO:0000256" key="9">
    <source>
        <dbReference type="SAM" id="MobiDB-lite"/>
    </source>
</evidence>
<gene>
    <name evidence="13" type="ORF">ACFFLH_05180</name>
</gene>
<proteinExistence type="predicted"/>
<dbReference type="Gene3D" id="3.40.50.720">
    <property type="entry name" value="NAD(P)-binding Rossmann-like Domain"/>
    <property type="match status" value="1"/>
</dbReference>
<evidence type="ECO:0000256" key="2">
    <source>
        <dbReference type="ARBA" id="ARBA00022448"/>
    </source>
</evidence>
<dbReference type="InterPro" id="IPR003148">
    <property type="entry name" value="RCK_N"/>
</dbReference>
<evidence type="ECO:0000256" key="6">
    <source>
        <dbReference type="ARBA" id="ARBA00022989"/>
    </source>
</evidence>
<keyword evidence="6 10" id="KW-1133">Transmembrane helix</keyword>
<keyword evidence="5 10" id="KW-0812">Transmembrane</keyword>
<feature type="transmembrane region" description="Helical" evidence="10">
    <location>
        <begin position="150"/>
        <end position="170"/>
    </location>
</feature>
<organism evidence="13 14">
    <name type="scientific">Balneatrix alpica</name>
    <dbReference type="NCBI Taxonomy" id="75684"/>
    <lineage>
        <taxon>Bacteria</taxon>
        <taxon>Pseudomonadati</taxon>
        <taxon>Pseudomonadota</taxon>
        <taxon>Gammaproteobacteria</taxon>
        <taxon>Oceanospirillales</taxon>
        <taxon>Balneatrichaceae</taxon>
        <taxon>Balneatrix</taxon>
    </lineage>
</organism>
<evidence type="ECO:0000256" key="3">
    <source>
        <dbReference type="ARBA" id="ARBA00022449"/>
    </source>
</evidence>
<dbReference type="Gene3D" id="1.20.1530.20">
    <property type="match status" value="1"/>
</dbReference>
<feature type="transmembrane region" description="Helical" evidence="10">
    <location>
        <begin position="296"/>
        <end position="313"/>
    </location>
</feature>
<dbReference type="RefSeq" id="WP_245593693.1">
    <property type="nucleotide sequence ID" value="NZ_JBHLZN010000001.1"/>
</dbReference>
<dbReference type="Pfam" id="PF02254">
    <property type="entry name" value="TrkA_N"/>
    <property type="match status" value="1"/>
</dbReference>
<keyword evidence="3" id="KW-0050">Antiport</keyword>
<dbReference type="SUPFAM" id="SSF51735">
    <property type="entry name" value="NAD(P)-binding Rossmann-fold domains"/>
    <property type="match status" value="1"/>
</dbReference>
<dbReference type="EMBL" id="JBHLZN010000001">
    <property type="protein sequence ID" value="MFB9885794.1"/>
    <property type="molecule type" value="Genomic_DNA"/>
</dbReference>
<accession>A0ABV5ZCF5</accession>
<comment type="subcellular location">
    <subcellularLocation>
        <location evidence="1">Cell membrane</location>
        <topology evidence="1">Multi-pass membrane protein</topology>
    </subcellularLocation>
</comment>
<feature type="transmembrane region" description="Helical" evidence="10">
    <location>
        <begin position="274"/>
        <end position="290"/>
    </location>
</feature>
<feature type="compositionally biased region" description="Basic and acidic residues" evidence="9">
    <location>
        <begin position="602"/>
        <end position="620"/>
    </location>
</feature>
<evidence type="ECO:0000256" key="7">
    <source>
        <dbReference type="ARBA" id="ARBA00023065"/>
    </source>
</evidence>
<protein>
    <submittedName>
        <fullName evidence="13">Cation:proton antiporter</fullName>
    </submittedName>
</protein>
<dbReference type="InterPro" id="IPR036291">
    <property type="entry name" value="NAD(P)-bd_dom_sf"/>
</dbReference>
<feature type="domain" description="RCK N-terminal" evidence="12">
    <location>
        <begin position="403"/>
        <end position="509"/>
    </location>
</feature>
<reference evidence="13 14" key="1">
    <citation type="submission" date="2024-09" db="EMBL/GenBank/DDBJ databases">
        <authorList>
            <person name="Sun Q."/>
            <person name="Mori K."/>
        </authorList>
    </citation>
    <scope>NUCLEOTIDE SEQUENCE [LARGE SCALE GENOMIC DNA]</scope>
    <source>
        <strain evidence="13 14">ATCC 51285</strain>
    </source>
</reference>
<dbReference type="PANTHER" id="PTHR32507">
    <property type="entry name" value="NA(+)/H(+) ANTIPORTER 1"/>
    <property type="match status" value="1"/>
</dbReference>
<keyword evidence="2" id="KW-0813">Transport</keyword>
<keyword evidence="14" id="KW-1185">Reference proteome</keyword>
<sequence length="629" mass="68971">MPMSAAAILALIAVVGLACQWVAWRVKLPAILFLLLSGIALGPLLGWVAPDALFGELLFPLVSLSVAIILFEGSLTLHLDQIRDVGKVVRRLVSIGAAVTWLIIAVATHWLLGLSWAMSWLFGALVVVTGPTVIVPMLRTVRANSRIGNVLRWEGIIIDPIGALLAVLVYEWIISQSLEGGAISHTAILFAEIVLVGVVSGAVAGYAIGEALRRHWLPEYLQNLATLALVLATFTFANYLAHESGLLAVTVMGMWLANMKGVHIEEILSFKENLTVLLISGLFVLLAARLDLSQLWALGVPALVLLAVIHFVARPIAVWISSYGSDLKWQEKALISWIGPRGIVAAAVSALFALRLEQSGYADAQILTALTFAVIIGTVMFQSATARPLAQWLGVADPEPRGFIIIGANQVARELAKVLEQNHLPVLLVDPSWENIREARMMGLRTFHGNPLSRHADMYLDLVGYGRVLAMSPQRELNVLASLRYRPEFGKQNIFAVQTSKDAQGSVRQLISEEYQGLYLGEEGLTYGKFANLLRQGARLRTTKLTEDFNFEAWKAQHQKGRCPLFALTPKGHVQVFTLENGLQPKAGWQIISFDMEIEKEKEKAQEKAQEKAEKTEKPADVLPEPKPL</sequence>
<feature type="transmembrane region" description="Helical" evidence="10">
    <location>
        <begin position="118"/>
        <end position="138"/>
    </location>
</feature>
<keyword evidence="7" id="KW-0406">Ion transport</keyword>
<dbReference type="Pfam" id="PF00999">
    <property type="entry name" value="Na_H_Exchanger"/>
    <property type="match status" value="1"/>
</dbReference>
<evidence type="ECO:0000256" key="10">
    <source>
        <dbReference type="SAM" id="Phobius"/>
    </source>
</evidence>
<feature type="transmembrane region" description="Helical" evidence="10">
    <location>
        <begin position="182"/>
        <end position="208"/>
    </location>
</feature>
<name>A0ABV5ZCF5_9GAMM</name>
<evidence type="ECO:0000259" key="12">
    <source>
        <dbReference type="Pfam" id="PF02254"/>
    </source>
</evidence>
<feature type="domain" description="Cation/H+ exchanger transmembrane" evidence="11">
    <location>
        <begin position="14"/>
        <end position="392"/>
    </location>
</feature>
<dbReference type="InterPro" id="IPR038770">
    <property type="entry name" value="Na+/solute_symporter_sf"/>
</dbReference>
<feature type="transmembrane region" description="Helical" evidence="10">
    <location>
        <begin position="360"/>
        <end position="381"/>
    </location>
</feature>
<feature type="region of interest" description="Disordered" evidence="9">
    <location>
        <begin position="602"/>
        <end position="629"/>
    </location>
</feature>
<evidence type="ECO:0000313" key="13">
    <source>
        <dbReference type="EMBL" id="MFB9885794.1"/>
    </source>
</evidence>
<evidence type="ECO:0000256" key="1">
    <source>
        <dbReference type="ARBA" id="ARBA00004651"/>
    </source>
</evidence>
<dbReference type="Proteomes" id="UP001589628">
    <property type="component" value="Unassembled WGS sequence"/>
</dbReference>
<keyword evidence="8 10" id="KW-0472">Membrane</keyword>
<evidence type="ECO:0000313" key="14">
    <source>
        <dbReference type="Proteomes" id="UP001589628"/>
    </source>
</evidence>
<feature type="transmembrane region" description="Helical" evidence="10">
    <location>
        <begin position="6"/>
        <end position="24"/>
    </location>
</feature>
<feature type="transmembrane region" description="Helical" evidence="10">
    <location>
        <begin position="334"/>
        <end position="354"/>
    </location>
</feature>
<dbReference type="PANTHER" id="PTHR32507:SF0">
    <property type="entry name" value="NA(+)_H(+) ANTIPORTER 2-RELATED"/>
    <property type="match status" value="1"/>
</dbReference>
<keyword evidence="4" id="KW-1003">Cell membrane</keyword>
<feature type="transmembrane region" description="Helical" evidence="10">
    <location>
        <begin position="92"/>
        <end position="112"/>
    </location>
</feature>
<comment type="caution">
    <text evidence="13">The sequence shown here is derived from an EMBL/GenBank/DDBJ whole genome shotgun (WGS) entry which is preliminary data.</text>
</comment>